<dbReference type="Proteomes" id="UP000759131">
    <property type="component" value="Unassembled WGS sequence"/>
</dbReference>
<dbReference type="Pfam" id="PF00435">
    <property type="entry name" value="Spectrin"/>
    <property type="match status" value="1"/>
</dbReference>
<dbReference type="SUPFAM" id="SSF47473">
    <property type="entry name" value="EF-hand"/>
    <property type="match status" value="1"/>
</dbReference>
<evidence type="ECO:0000259" key="8">
    <source>
        <dbReference type="PROSITE" id="PS50020"/>
    </source>
</evidence>
<sequence length="1018" mass="118171">MDSINDTKTLETELKKFEELIKTVCSEESNLRNINKGVKEALDSKTLSSQLEKSLSKSMEELNFKWDSVNNKIKSRIELINKSLQTINLMEEEIISLDKWMDEVDVFLNEDIAIGDLETLEQQLEQCNKLQKDIKMTIQSSIDNINKNAVEITKNFNLRNVSKFNEINDKWEKLKNATADKNNKLKIVLQNSNAIHEMLTESEDYVIKANEEIQSAIAVTGNDFYATLSKLKYILTEISDKKREIKIIKEKLDEINLNQLTTGSLEDLRQRYIAIHNSLDKYEKEINATISDVKKLQSMAGEIKRLIMNENDWLDKLAKKLKRSPQLAADAEEISECLDDLENYMRNKPNDRMERILEINKILIERQMSSELLEKDVQRVIEKWDKLSREAKERQKELETTQTESQQCERQLLSVLRWIQSIEFELKNRFDNEVLAEDLPEEVDKMQKEFDSYANTLLALKSYTDKYRLQDRNEAAVRLEEQTELIQQRYDELLNNFKQYKTSGSEAKAVKVTENLLPVPTDGTNPEEPEQTPQPEVPSQAEDEPKEPEVVTKHESVEDLVEKQEVREVLAEKTEEVVEDMNNRWNSRSEISAEECNQLLLAFRELTEWIIKKETELMSQPAIGGDVAVILRQQEENRNLKRQLDDKRPLIENSLLSGRQFVAKEDFGHHESSDSEVRDYEADSRIYGRSGDGMDGAKEVTRSIRREVNKLSDKWNELLQQTEQRLKRLDDVHRRMHGLQKGMEELSAKLHSLETHKTKWPNITDIVLDQLPQHLIELKSFRERVAQIQCQTEQVNESSARITGCNVLLSHSNLNYLEELNTRSRLLQLAADERHKAIEQAIRDHGSAQQQFLNASVDHPWERAVAANKVPYYINHATETTHWESPKYTEILNSLSEYNEVRYSAYRTAMKLRTVQRRLCLDLILLDNLIVIFDDFGLRAQNDNLISVPEMISCLQNIYEGIAVEHSSLVDVPVCIDLCLNWLLNLYDTSTRTGYIRILSFKVGLALLSNASVEDKYK</sequence>
<dbReference type="Gene3D" id="1.10.238.10">
    <property type="entry name" value="EF-hand"/>
    <property type="match status" value="1"/>
</dbReference>
<dbReference type="Gene3D" id="2.20.70.10">
    <property type="match status" value="1"/>
</dbReference>
<dbReference type="CDD" id="cd00201">
    <property type="entry name" value="WW"/>
    <property type="match status" value="1"/>
</dbReference>
<dbReference type="InterPro" id="IPR002017">
    <property type="entry name" value="Spectrin_repeat"/>
</dbReference>
<dbReference type="EMBL" id="OC856485">
    <property type="protein sequence ID" value="CAD7623822.1"/>
    <property type="molecule type" value="Genomic_DNA"/>
</dbReference>
<comment type="subcellular location">
    <subcellularLocation>
        <location evidence="1">Cell membrane</location>
        <location evidence="1">Sarcolemma</location>
        <topology evidence="1">Peripheral membrane protein</topology>
        <orientation evidence="1">Cytoplasmic side</orientation>
    </subcellularLocation>
    <subcellularLocation>
        <location evidence="2">Cytoplasm</location>
    </subcellularLocation>
</comment>
<evidence type="ECO:0000256" key="2">
    <source>
        <dbReference type="ARBA" id="ARBA00004496"/>
    </source>
</evidence>
<evidence type="ECO:0000313" key="10">
    <source>
        <dbReference type="Proteomes" id="UP000759131"/>
    </source>
</evidence>
<dbReference type="GO" id="GO:0099536">
    <property type="term" value="P:synaptic signaling"/>
    <property type="evidence" value="ECO:0007669"/>
    <property type="project" value="TreeGrafter"/>
</dbReference>
<dbReference type="InterPro" id="IPR036020">
    <property type="entry name" value="WW_dom_sf"/>
</dbReference>
<dbReference type="OrthoDB" id="10057795at2759"/>
<dbReference type="GO" id="GO:0016010">
    <property type="term" value="C:dystrophin-associated glycoprotein complex"/>
    <property type="evidence" value="ECO:0007669"/>
    <property type="project" value="UniProtKB-ARBA"/>
</dbReference>
<feature type="coiled-coil region" evidence="6">
    <location>
        <begin position="381"/>
        <end position="411"/>
    </location>
</feature>
<feature type="coiled-coil region" evidence="6">
    <location>
        <begin position="705"/>
        <end position="732"/>
    </location>
</feature>
<name>A0A7R9KID7_9ACAR</name>
<dbReference type="EMBL" id="CAJPIZ010001910">
    <property type="protein sequence ID" value="CAG2104252.1"/>
    <property type="molecule type" value="Genomic_DNA"/>
</dbReference>
<dbReference type="InterPro" id="IPR018159">
    <property type="entry name" value="Spectrin/alpha-actinin"/>
</dbReference>
<dbReference type="Pfam" id="PF00397">
    <property type="entry name" value="WW"/>
    <property type="match status" value="1"/>
</dbReference>
<keyword evidence="5" id="KW-0206">Cytoskeleton</keyword>
<dbReference type="GO" id="GO:0045202">
    <property type="term" value="C:synapse"/>
    <property type="evidence" value="ECO:0007669"/>
    <property type="project" value="GOC"/>
</dbReference>
<evidence type="ECO:0000256" key="3">
    <source>
        <dbReference type="ARBA" id="ARBA00022490"/>
    </source>
</evidence>
<dbReference type="InterPro" id="IPR050774">
    <property type="entry name" value="KCMF1/Dystrophin"/>
</dbReference>
<feature type="coiled-coil region" evidence="6">
    <location>
        <begin position="238"/>
        <end position="299"/>
    </location>
</feature>
<dbReference type="Gene3D" id="6.10.140.70">
    <property type="match status" value="1"/>
</dbReference>
<dbReference type="AlphaFoldDB" id="A0A7R9KID7"/>
<feature type="compositionally biased region" description="Basic and acidic residues" evidence="7">
    <location>
        <begin position="547"/>
        <end position="556"/>
    </location>
</feature>
<protein>
    <recommendedName>
        <fullName evidence="8">WW domain-containing protein</fullName>
    </recommendedName>
</protein>
<dbReference type="InterPro" id="IPR015153">
    <property type="entry name" value="EF-hand_dom_typ1"/>
</dbReference>
<dbReference type="SUPFAM" id="SSF51045">
    <property type="entry name" value="WW domain"/>
    <property type="match status" value="1"/>
</dbReference>
<evidence type="ECO:0000256" key="5">
    <source>
        <dbReference type="ARBA" id="ARBA00023212"/>
    </source>
</evidence>
<dbReference type="Pfam" id="PF09068">
    <property type="entry name" value="EF-hand_2"/>
    <property type="match status" value="1"/>
</dbReference>
<dbReference type="InterPro" id="IPR001202">
    <property type="entry name" value="WW_dom"/>
</dbReference>
<dbReference type="SUPFAM" id="SSF46966">
    <property type="entry name" value="Spectrin repeat"/>
    <property type="match status" value="4"/>
</dbReference>
<feature type="domain" description="WW" evidence="8">
    <location>
        <begin position="855"/>
        <end position="888"/>
    </location>
</feature>
<keyword evidence="6" id="KW-0175">Coiled coil</keyword>
<evidence type="ECO:0000256" key="7">
    <source>
        <dbReference type="SAM" id="MobiDB-lite"/>
    </source>
</evidence>
<dbReference type="Gene3D" id="1.20.58.60">
    <property type="match status" value="4"/>
</dbReference>
<keyword evidence="3" id="KW-0963">Cytoplasm</keyword>
<dbReference type="SMART" id="SM00150">
    <property type="entry name" value="SPEC"/>
    <property type="match status" value="4"/>
</dbReference>
<gene>
    <name evidence="9" type="ORF">OSB1V03_LOCUS4272</name>
</gene>
<evidence type="ECO:0000256" key="1">
    <source>
        <dbReference type="ARBA" id="ARBA00004278"/>
    </source>
</evidence>
<dbReference type="InterPro" id="IPR011992">
    <property type="entry name" value="EF-hand-dom_pair"/>
</dbReference>
<dbReference type="PROSITE" id="PS50020">
    <property type="entry name" value="WW_DOMAIN_2"/>
    <property type="match status" value="1"/>
</dbReference>
<proteinExistence type="predicted"/>
<keyword evidence="10" id="KW-1185">Reference proteome</keyword>
<evidence type="ECO:0000313" key="9">
    <source>
        <dbReference type="EMBL" id="CAD7623822.1"/>
    </source>
</evidence>
<dbReference type="PANTHER" id="PTHR12268:SF14">
    <property type="entry name" value="DYSTROPHIN-1"/>
    <property type="match status" value="1"/>
</dbReference>
<accession>A0A7R9KID7</accession>
<evidence type="ECO:0000256" key="6">
    <source>
        <dbReference type="SAM" id="Coils"/>
    </source>
</evidence>
<reference evidence="9" key="1">
    <citation type="submission" date="2020-11" db="EMBL/GenBank/DDBJ databases">
        <authorList>
            <person name="Tran Van P."/>
        </authorList>
    </citation>
    <scope>NUCLEOTIDE SEQUENCE</scope>
</reference>
<dbReference type="PANTHER" id="PTHR12268">
    <property type="entry name" value="E3 UBIQUITIN-PROTEIN LIGASE KCMF1"/>
    <property type="match status" value="1"/>
</dbReference>
<evidence type="ECO:0000256" key="4">
    <source>
        <dbReference type="ARBA" id="ARBA00022837"/>
    </source>
</evidence>
<organism evidence="9">
    <name type="scientific">Medioppia subpectinata</name>
    <dbReference type="NCBI Taxonomy" id="1979941"/>
    <lineage>
        <taxon>Eukaryota</taxon>
        <taxon>Metazoa</taxon>
        <taxon>Ecdysozoa</taxon>
        <taxon>Arthropoda</taxon>
        <taxon>Chelicerata</taxon>
        <taxon>Arachnida</taxon>
        <taxon>Acari</taxon>
        <taxon>Acariformes</taxon>
        <taxon>Sarcoptiformes</taxon>
        <taxon>Oribatida</taxon>
        <taxon>Brachypylina</taxon>
        <taxon>Oppioidea</taxon>
        <taxon>Oppiidae</taxon>
        <taxon>Medioppia</taxon>
    </lineage>
</organism>
<dbReference type="SMART" id="SM00456">
    <property type="entry name" value="WW"/>
    <property type="match status" value="1"/>
</dbReference>
<feature type="region of interest" description="Disordered" evidence="7">
    <location>
        <begin position="511"/>
        <end position="556"/>
    </location>
</feature>
<keyword evidence="4" id="KW-0106">Calcium</keyword>